<feature type="region of interest" description="Disordered" evidence="1">
    <location>
        <begin position="89"/>
        <end position="111"/>
    </location>
</feature>
<accession>A0A1H1MXB6</accession>
<protein>
    <submittedName>
        <fullName evidence="2">Uncharacterized protein</fullName>
    </submittedName>
</protein>
<dbReference type="EMBL" id="LT629739">
    <property type="protein sequence ID" value="SDR90579.1"/>
    <property type="molecule type" value="Genomic_DNA"/>
</dbReference>
<dbReference type="STRING" id="629680.SAMN04489751_0768"/>
<gene>
    <name evidence="2" type="ORF">SAMN04489751_0768</name>
</gene>
<keyword evidence="3" id="KW-1185">Reference proteome</keyword>
<evidence type="ECO:0000256" key="1">
    <source>
        <dbReference type="SAM" id="MobiDB-lite"/>
    </source>
</evidence>
<dbReference type="OrthoDB" id="9796817at2"/>
<reference evidence="2" key="1">
    <citation type="submission" date="2016-10" db="EMBL/GenBank/DDBJ databases">
        <authorList>
            <person name="Varghese N."/>
            <person name="Submissions S."/>
        </authorList>
    </citation>
    <scope>NUCLEOTIDE SEQUENCE [LARGE SCALE GENOMIC DNA]</scope>
    <source>
        <strain evidence="2">DSM 22082</strain>
    </source>
</reference>
<dbReference type="RefSeq" id="WP_157691313.1">
    <property type="nucleotide sequence ID" value="NZ_LT629739.1"/>
</dbReference>
<proteinExistence type="predicted"/>
<dbReference type="AlphaFoldDB" id="A0A1H1MXB6"/>
<sequence>MQVMPIDSTRLGSITFVSSEPDAVFGTGEQKERNGLPVWAVETLIRPEEGRSSVEVVKVAAPSSPGFEPLTPLNFDSLIARHWENNGRTGISLSADGVNAAGTPPSSESRG</sequence>
<organism evidence="2 3">
    <name type="scientific">Brevibacterium sandarakinum</name>
    <dbReference type="NCBI Taxonomy" id="629680"/>
    <lineage>
        <taxon>Bacteria</taxon>
        <taxon>Bacillati</taxon>
        <taxon>Actinomycetota</taxon>
        <taxon>Actinomycetes</taxon>
        <taxon>Micrococcales</taxon>
        <taxon>Brevibacteriaceae</taxon>
        <taxon>Brevibacterium</taxon>
    </lineage>
</organism>
<name>A0A1H1MXB6_BRESA</name>
<evidence type="ECO:0000313" key="2">
    <source>
        <dbReference type="EMBL" id="SDR90579.1"/>
    </source>
</evidence>
<dbReference type="Proteomes" id="UP000199700">
    <property type="component" value="Chromosome"/>
</dbReference>
<evidence type="ECO:0000313" key="3">
    <source>
        <dbReference type="Proteomes" id="UP000199700"/>
    </source>
</evidence>